<evidence type="ECO:0000313" key="10">
    <source>
        <dbReference type="Proteomes" id="UP001596098"/>
    </source>
</evidence>
<comment type="subcellular location">
    <subcellularLocation>
        <location evidence="1">Membrane</location>
        <topology evidence="1">Multi-pass membrane protein</topology>
    </subcellularLocation>
</comment>
<evidence type="ECO:0000256" key="2">
    <source>
        <dbReference type="ARBA" id="ARBA00004829"/>
    </source>
</evidence>
<dbReference type="RefSeq" id="WP_128220127.1">
    <property type="nucleotide sequence ID" value="NZ_CP034929.1"/>
</dbReference>
<proteinExistence type="predicted"/>
<protein>
    <submittedName>
        <fullName evidence="9">Lycopene cyclase domain-containing protein</fullName>
    </submittedName>
</protein>
<gene>
    <name evidence="9" type="ORF">ACFPWU_00295</name>
</gene>
<dbReference type="EMBL" id="JBHSQI010000001">
    <property type="protein sequence ID" value="MFC6152107.1"/>
    <property type="molecule type" value="Genomic_DNA"/>
</dbReference>
<dbReference type="NCBIfam" id="TIGR03462">
    <property type="entry name" value="CarR_dom_SF"/>
    <property type="match status" value="1"/>
</dbReference>
<keyword evidence="4" id="KW-0125">Carotenoid biosynthesis</keyword>
<comment type="caution">
    <text evidence="9">The sequence shown here is derived from an EMBL/GenBank/DDBJ whole genome shotgun (WGS) entry which is preliminary data.</text>
</comment>
<keyword evidence="6 8" id="KW-0472">Membrane</keyword>
<evidence type="ECO:0000256" key="8">
    <source>
        <dbReference type="SAM" id="Phobius"/>
    </source>
</evidence>
<dbReference type="InterPro" id="IPR017825">
    <property type="entry name" value="Lycopene_cyclase_dom"/>
</dbReference>
<keyword evidence="3 8" id="KW-0812">Transmembrane</keyword>
<evidence type="ECO:0000256" key="4">
    <source>
        <dbReference type="ARBA" id="ARBA00022746"/>
    </source>
</evidence>
<evidence type="ECO:0000256" key="6">
    <source>
        <dbReference type="ARBA" id="ARBA00023136"/>
    </source>
</evidence>
<comment type="pathway">
    <text evidence="2">Carotenoid biosynthesis.</text>
</comment>
<feature type="transmembrane region" description="Helical" evidence="8">
    <location>
        <begin position="6"/>
        <end position="24"/>
    </location>
</feature>
<evidence type="ECO:0000256" key="7">
    <source>
        <dbReference type="ARBA" id="ARBA00023235"/>
    </source>
</evidence>
<feature type="transmembrane region" description="Helical" evidence="8">
    <location>
        <begin position="36"/>
        <end position="59"/>
    </location>
</feature>
<keyword evidence="7" id="KW-0413">Isomerase</keyword>
<evidence type="ECO:0000313" key="9">
    <source>
        <dbReference type="EMBL" id="MFC6152107.1"/>
    </source>
</evidence>
<accession>A0ABW1QRL0</accession>
<feature type="transmembrane region" description="Helical" evidence="8">
    <location>
        <begin position="79"/>
        <end position="96"/>
    </location>
</feature>
<sequence>MTYAGLVALFLAASAVPFVAAVLLRRPGRRWWAAQGLTLLALGVLTAVFDSLMIAADLFRYEESHLSGLHVWLAPVEDFAWPLAAVMVVPSLTLLLDRTAGDLPARSQEDA</sequence>
<evidence type="ECO:0000256" key="1">
    <source>
        <dbReference type="ARBA" id="ARBA00004141"/>
    </source>
</evidence>
<keyword evidence="10" id="KW-1185">Reference proteome</keyword>
<keyword evidence="5 8" id="KW-1133">Transmembrane helix</keyword>
<evidence type="ECO:0000256" key="3">
    <source>
        <dbReference type="ARBA" id="ARBA00022692"/>
    </source>
</evidence>
<dbReference type="Proteomes" id="UP001596098">
    <property type="component" value="Unassembled WGS sequence"/>
</dbReference>
<reference evidence="10" key="1">
    <citation type="journal article" date="2019" name="Int. J. Syst. Evol. Microbiol.">
        <title>The Global Catalogue of Microorganisms (GCM) 10K type strain sequencing project: providing services to taxonomists for standard genome sequencing and annotation.</title>
        <authorList>
            <consortium name="The Broad Institute Genomics Platform"/>
            <consortium name="The Broad Institute Genome Sequencing Center for Infectious Disease"/>
            <person name="Wu L."/>
            <person name="Ma J."/>
        </authorList>
    </citation>
    <scope>NUCLEOTIDE SEQUENCE [LARGE SCALE GENOMIC DNA]</scope>
    <source>
        <strain evidence="10">DFY28</strain>
    </source>
</reference>
<evidence type="ECO:0000256" key="5">
    <source>
        <dbReference type="ARBA" id="ARBA00022989"/>
    </source>
</evidence>
<name>A0ABW1QRL0_9ACTN</name>
<organism evidence="9 10">
    <name type="scientific">Nocardioides yefusunii</name>
    <dbReference type="NCBI Taxonomy" id="2500546"/>
    <lineage>
        <taxon>Bacteria</taxon>
        <taxon>Bacillati</taxon>
        <taxon>Actinomycetota</taxon>
        <taxon>Actinomycetes</taxon>
        <taxon>Propionibacteriales</taxon>
        <taxon>Nocardioidaceae</taxon>
        <taxon>Nocardioides</taxon>
    </lineage>
</organism>